<name>A0A926F8X8_9FIRM</name>
<dbReference type="EMBL" id="JACRTE010000005">
    <property type="protein sequence ID" value="MBC8596453.1"/>
    <property type="molecule type" value="Genomic_DNA"/>
</dbReference>
<dbReference type="PROSITE" id="PS50893">
    <property type="entry name" value="ABC_TRANSPORTER_2"/>
    <property type="match status" value="1"/>
</dbReference>
<dbReference type="Pfam" id="PF09383">
    <property type="entry name" value="NIL"/>
    <property type="match status" value="1"/>
</dbReference>
<dbReference type="Gene3D" id="3.40.50.300">
    <property type="entry name" value="P-loop containing nucleotide triphosphate hydrolases"/>
    <property type="match status" value="1"/>
</dbReference>
<evidence type="ECO:0000256" key="1">
    <source>
        <dbReference type="ARBA" id="ARBA00022448"/>
    </source>
</evidence>
<dbReference type="RefSeq" id="WP_262431922.1">
    <property type="nucleotide sequence ID" value="NZ_JACRTE010000005.1"/>
</dbReference>
<dbReference type="Proteomes" id="UP000647416">
    <property type="component" value="Unassembled WGS sequence"/>
</dbReference>
<dbReference type="PANTHER" id="PTHR43166">
    <property type="entry name" value="AMINO ACID IMPORT ATP-BINDING PROTEIN"/>
    <property type="match status" value="1"/>
</dbReference>
<dbReference type="Gene3D" id="3.30.70.260">
    <property type="match status" value="1"/>
</dbReference>
<dbReference type="InterPro" id="IPR017871">
    <property type="entry name" value="ABC_transporter-like_CS"/>
</dbReference>
<dbReference type="CDD" id="cd03258">
    <property type="entry name" value="ABC_MetN_methionine_transporter"/>
    <property type="match status" value="1"/>
</dbReference>
<evidence type="ECO:0000256" key="5">
    <source>
        <dbReference type="ARBA" id="ARBA00022967"/>
    </source>
</evidence>
<dbReference type="InterPro" id="IPR003593">
    <property type="entry name" value="AAA+_ATPase"/>
</dbReference>
<accession>A0A926F8X8</accession>
<protein>
    <submittedName>
        <fullName evidence="9">ATP-binding cassette domain-containing protein</fullName>
    </submittedName>
</protein>
<dbReference type="InterPro" id="IPR041701">
    <property type="entry name" value="MetN_ABC"/>
</dbReference>
<evidence type="ECO:0000256" key="7">
    <source>
        <dbReference type="ARBA" id="ARBA00023136"/>
    </source>
</evidence>
<feature type="domain" description="ABC transporter" evidence="8">
    <location>
        <begin position="2"/>
        <end position="241"/>
    </location>
</feature>
<dbReference type="GO" id="GO:0098796">
    <property type="term" value="C:membrane protein complex"/>
    <property type="evidence" value="ECO:0007669"/>
    <property type="project" value="UniProtKB-ARBA"/>
</dbReference>
<dbReference type="InterPro" id="IPR045865">
    <property type="entry name" value="ACT-like_dom_sf"/>
</dbReference>
<keyword evidence="6" id="KW-0029">Amino-acid transport</keyword>
<dbReference type="PROSITE" id="PS00211">
    <property type="entry name" value="ABC_TRANSPORTER_1"/>
    <property type="match status" value="1"/>
</dbReference>
<dbReference type="SUPFAM" id="SSF52540">
    <property type="entry name" value="P-loop containing nucleoside triphosphate hydrolases"/>
    <property type="match status" value="1"/>
</dbReference>
<gene>
    <name evidence="9" type="ORF">H8706_06180</name>
</gene>
<keyword evidence="5" id="KW-1278">Translocase</keyword>
<proteinExistence type="predicted"/>
<dbReference type="PANTHER" id="PTHR43166:SF30">
    <property type="entry name" value="METHIONINE IMPORT ATP-BINDING PROTEIN METN"/>
    <property type="match status" value="1"/>
</dbReference>
<dbReference type="SUPFAM" id="SSF55021">
    <property type="entry name" value="ACT-like"/>
    <property type="match status" value="1"/>
</dbReference>
<dbReference type="Pfam" id="PF00005">
    <property type="entry name" value="ABC_tran"/>
    <property type="match status" value="1"/>
</dbReference>
<reference evidence="9" key="1">
    <citation type="submission" date="2020-08" db="EMBL/GenBank/DDBJ databases">
        <title>Genome public.</title>
        <authorList>
            <person name="Liu C."/>
            <person name="Sun Q."/>
        </authorList>
    </citation>
    <scope>NUCLEOTIDE SEQUENCE</scope>
    <source>
        <strain evidence="9">NSJ-50</strain>
    </source>
</reference>
<evidence type="ECO:0000256" key="3">
    <source>
        <dbReference type="ARBA" id="ARBA00022741"/>
    </source>
</evidence>
<dbReference type="GO" id="GO:0006865">
    <property type="term" value="P:amino acid transport"/>
    <property type="evidence" value="ECO:0007669"/>
    <property type="project" value="UniProtKB-KW"/>
</dbReference>
<keyword evidence="7" id="KW-0472">Membrane</keyword>
<keyword evidence="4 9" id="KW-0067">ATP-binding</keyword>
<evidence type="ECO:0000256" key="6">
    <source>
        <dbReference type="ARBA" id="ARBA00022970"/>
    </source>
</evidence>
<evidence type="ECO:0000313" key="9">
    <source>
        <dbReference type="EMBL" id="MBC8596453.1"/>
    </source>
</evidence>
<dbReference type="InterPro" id="IPR027417">
    <property type="entry name" value="P-loop_NTPase"/>
</dbReference>
<dbReference type="SMART" id="SM00930">
    <property type="entry name" value="NIL"/>
    <property type="match status" value="1"/>
</dbReference>
<keyword evidence="2" id="KW-1003">Cell membrane</keyword>
<evidence type="ECO:0000256" key="4">
    <source>
        <dbReference type="ARBA" id="ARBA00022840"/>
    </source>
</evidence>
<keyword evidence="10" id="KW-1185">Reference proteome</keyword>
<evidence type="ECO:0000256" key="2">
    <source>
        <dbReference type="ARBA" id="ARBA00022475"/>
    </source>
</evidence>
<evidence type="ECO:0000259" key="8">
    <source>
        <dbReference type="PROSITE" id="PS50893"/>
    </source>
</evidence>
<sequence>MIEIKNLEKSFKTSYGTITALKDINLTVNDGEIFGIIGLSGAGKSTLVRCINLLERPTKGEVVLDGKSLTTLKKKELLKVRQSIGMIFQGFNLLEQRNVLKNVCYPLEIAGVKKADAEKKAKELIEMVGLSDRLLSYPSQLSGGQKQRVAIARALATDPKYILCDEATSALDPNTTQSILELLKQINKTMGVTIVVITHEMKVIEQICDRVAVIDKSQIAESGKVSTVFANPKSDIAKELILPKSKTDAHITGKKSIRLVFDGEKSRRSIIADMILSTQVPVNIMYADTKDIDGTAYGHMLLELPDDEVQSGKIFAYLDTNGIAYEKEV</sequence>
<dbReference type="InterPro" id="IPR003439">
    <property type="entry name" value="ABC_transporter-like_ATP-bd"/>
</dbReference>
<keyword evidence="3" id="KW-0547">Nucleotide-binding</keyword>
<dbReference type="AlphaFoldDB" id="A0A926F8X8"/>
<keyword evidence="1" id="KW-0813">Transport</keyword>
<comment type="caution">
    <text evidence="9">The sequence shown here is derived from an EMBL/GenBank/DDBJ whole genome shotgun (WGS) entry which is preliminary data.</text>
</comment>
<evidence type="ECO:0000313" key="10">
    <source>
        <dbReference type="Proteomes" id="UP000647416"/>
    </source>
</evidence>
<organism evidence="9 10">
    <name type="scientific">Qingrenia yutianensis</name>
    <dbReference type="NCBI Taxonomy" id="2763676"/>
    <lineage>
        <taxon>Bacteria</taxon>
        <taxon>Bacillati</taxon>
        <taxon>Bacillota</taxon>
        <taxon>Clostridia</taxon>
        <taxon>Eubacteriales</taxon>
        <taxon>Oscillospiraceae</taxon>
        <taxon>Qingrenia</taxon>
    </lineage>
</organism>
<dbReference type="SMART" id="SM00382">
    <property type="entry name" value="AAA"/>
    <property type="match status" value="1"/>
</dbReference>
<dbReference type="GO" id="GO:0016887">
    <property type="term" value="F:ATP hydrolysis activity"/>
    <property type="evidence" value="ECO:0007669"/>
    <property type="project" value="InterPro"/>
</dbReference>
<dbReference type="InterPro" id="IPR050086">
    <property type="entry name" value="MetN_ABC_transporter-like"/>
</dbReference>
<dbReference type="FunFam" id="3.40.50.300:FF:000032">
    <property type="entry name" value="Export ABC transporter ATP-binding protein"/>
    <property type="match status" value="1"/>
</dbReference>
<dbReference type="InterPro" id="IPR018449">
    <property type="entry name" value="NIL_domain"/>
</dbReference>
<dbReference type="GO" id="GO:0005524">
    <property type="term" value="F:ATP binding"/>
    <property type="evidence" value="ECO:0007669"/>
    <property type="project" value="UniProtKB-KW"/>
</dbReference>
<dbReference type="GO" id="GO:0022857">
    <property type="term" value="F:transmembrane transporter activity"/>
    <property type="evidence" value="ECO:0007669"/>
    <property type="project" value="UniProtKB-ARBA"/>
</dbReference>